<dbReference type="EMBL" id="JN880451">
    <property type="protein sequence ID" value="AFD21986.1"/>
    <property type="molecule type" value="Genomic_DNA"/>
</dbReference>
<keyword evidence="4" id="KW-0325">Glycoprotein</keyword>
<dbReference type="InterPro" id="IPR036179">
    <property type="entry name" value="Ig-like_dom_sf"/>
</dbReference>
<dbReference type="PANTHER" id="PTHR12080:SF48">
    <property type="entry name" value="IMMUNOGLOBULIN SUBTYPE DOMAIN-CONTAINING PROTEIN"/>
    <property type="match status" value="1"/>
</dbReference>
<feature type="domain" description="Immunoglobulin" evidence="6">
    <location>
        <begin position="184"/>
        <end position="292"/>
    </location>
</feature>
<organism evidence="7 8">
    <name type="scientific">Simian adenovirus A1258</name>
    <dbReference type="NCBI Taxonomy" id="1159189"/>
    <lineage>
        <taxon>Viruses</taxon>
        <taxon>Varidnaviria</taxon>
        <taxon>Bamfordvirae</taxon>
        <taxon>Preplasmiviricota</taxon>
        <taxon>Polisuviricotina</taxon>
        <taxon>Pharingeaviricetes</taxon>
        <taxon>Rowavirales</taxon>
        <taxon>Adenoviridae</taxon>
        <taxon>Mastadenovirus</taxon>
        <taxon>Mastadenovirus longumcaudae</taxon>
        <taxon>Simian mastadenovirus B</taxon>
    </lineage>
</organism>
<dbReference type="SMART" id="SM00409">
    <property type="entry name" value="IG"/>
    <property type="match status" value="1"/>
</dbReference>
<proteinExistence type="predicted"/>
<evidence type="ECO:0000259" key="6">
    <source>
        <dbReference type="SMART" id="SM00409"/>
    </source>
</evidence>
<evidence type="ECO:0000256" key="1">
    <source>
        <dbReference type="ARBA" id="ARBA00004370"/>
    </source>
</evidence>
<keyword evidence="3 5" id="KW-0472">Membrane</keyword>
<dbReference type="InterPro" id="IPR015631">
    <property type="entry name" value="CD2/SLAM_rcpt"/>
</dbReference>
<protein>
    <submittedName>
        <fullName evidence="7">E3 CR1 alpha-beta</fullName>
    </submittedName>
</protein>
<evidence type="ECO:0000256" key="4">
    <source>
        <dbReference type="ARBA" id="ARBA00023180"/>
    </source>
</evidence>
<dbReference type="Proteomes" id="UP000103622">
    <property type="component" value="Segment"/>
</dbReference>
<evidence type="ECO:0000313" key="8">
    <source>
        <dbReference type="Proteomes" id="UP000103622"/>
    </source>
</evidence>
<dbReference type="InterPro" id="IPR026472">
    <property type="entry name" value="E3_CR1-alpha-1"/>
</dbReference>
<evidence type="ECO:0000256" key="5">
    <source>
        <dbReference type="SAM" id="Phobius"/>
    </source>
</evidence>
<accession>H9AAJ2</accession>
<dbReference type="NCBIfam" id="TIGR04241">
    <property type="entry name" value="adenoE3CR1rpt"/>
    <property type="match status" value="1"/>
</dbReference>
<keyword evidence="5" id="KW-1133">Transmembrane helix</keyword>
<comment type="subcellular location">
    <subcellularLocation>
        <location evidence="1">Membrane</location>
    </subcellularLocation>
</comment>
<reference evidence="7 8" key="1">
    <citation type="journal article" date="2012" name="Emerg. Infect. Dis.">
        <title>Adenoviruses in fecal samples from asymptomatic rhesus macaques, United States.</title>
        <authorList>
            <person name="Roy S."/>
            <person name="Sandhu A."/>
            <person name="Medina A."/>
            <person name="Clawson D.S."/>
            <person name="Wilson J.M."/>
        </authorList>
    </citation>
    <scope>NUCLEOTIDE SEQUENCE [LARGE SCALE GENOMIC DNA]</scope>
    <source>
        <strain evidence="7">A1258</strain>
    </source>
</reference>
<evidence type="ECO:0000256" key="2">
    <source>
        <dbReference type="ARBA" id="ARBA00022729"/>
    </source>
</evidence>
<dbReference type="InterPro" id="IPR013783">
    <property type="entry name" value="Ig-like_fold"/>
</dbReference>
<evidence type="ECO:0000256" key="3">
    <source>
        <dbReference type="ARBA" id="ARBA00023136"/>
    </source>
</evidence>
<dbReference type="InterPro" id="IPR003599">
    <property type="entry name" value="Ig_sub"/>
</dbReference>
<sequence length="467" mass="52918">MKISAVICVLSITSIAAARTTTAAEKLTTFNRGRQITLYYSNATDFIQLVCTCPNELILWLANGSVCKAFLNHVFLEQRSALCENCTSQYLLLIPPFVPGRYLCIGSGKQDACVKRWTLLPLTQPTFKPTSQLLTSVHATASVNRLWLPYLALALLLNTQTKMQTFVVLFALLGAVVSENIDRPAQIFVKSGANVTLKANTSNANEVTWYVEENYIYDTFNTMPPFFAGIKLCHFKSDGSNITFNYGSPLNFNCNNKSLHLYNLEPKDSATFNVKVTRQNLEYNTYFQLHVIYIPKPQCMVTSFYIATDYCYIQINCTNSKFPNQVLFNGVARPYYNYARGGKTRLPEQFFTLINYRGVTENFTYNYPFNSLCQNSGRKPHSAPRFVPRYGPQMARLLGVPQITPPAYEENPDAESDDAYEKAMAAVVIAAIVCALIILAALLFLCYWRRRLRQRRRRGPQLMTNQL</sequence>
<dbReference type="Gene3D" id="2.60.40.10">
    <property type="entry name" value="Immunoglobulins"/>
    <property type="match status" value="1"/>
</dbReference>
<feature type="transmembrane region" description="Helical" evidence="5">
    <location>
        <begin position="423"/>
        <end position="448"/>
    </location>
</feature>
<keyword evidence="2" id="KW-0732">Signal</keyword>
<evidence type="ECO:0000313" key="7">
    <source>
        <dbReference type="EMBL" id="AFD21986.1"/>
    </source>
</evidence>
<dbReference type="GO" id="GO:0016020">
    <property type="term" value="C:membrane"/>
    <property type="evidence" value="ECO:0007669"/>
    <property type="project" value="UniProtKB-SubCell"/>
</dbReference>
<keyword evidence="5" id="KW-0812">Transmembrane</keyword>
<dbReference type="PANTHER" id="PTHR12080">
    <property type="entry name" value="SIGNALING LYMPHOCYTIC ACTIVATION MOLECULE"/>
    <property type="match status" value="1"/>
</dbReference>
<name>H9AAJ2_9ADEN</name>
<dbReference type="SUPFAM" id="SSF48726">
    <property type="entry name" value="Immunoglobulin"/>
    <property type="match status" value="1"/>
</dbReference>